<comment type="pathway">
    <text evidence="2">Cofactor biosynthesis; NAD(+) biosynthesis; nicotinate D-ribonucleotide from quinolinate: step 1/1.</text>
</comment>
<feature type="binding site" evidence="13">
    <location>
        <begin position="252"/>
        <end position="254"/>
    </location>
    <ligand>
        <name>substrate</name>
    </ligand>
</feature>
<feature type="binding site" evidence="13">
    <location>
        <begin position="231"/>
        <end position="233"/>
    </location>
    <ligand>
        <name>substrate</name>
    </ligand>
</feature>
<evidence type="ECO:0000313" key="17">
    <source>
        <dbReference type="Proteomes" id="UP000777265"/>
    </source>
</evidence>
<evidence type="ECO:0000256" key="8">
    <source>
        <dbReference type="ARBA" id="ARBA00022679"/>
    </source>
</evidence>
<evidence type="ECO:0000259" key="14">
    <source>
        <dbReference type="Pfam" id="PF01729"/>
    </source>
</evidence>
<feature type="binding site" evidence="13">
    <location>
        <position position="92"/>
    </location>
    <ligand>
        <name>substrate</name>
    </ligand>
</feature>
<dbReference type="InterPro" id="IPR036068">
    <property type="entry name" value="Nicotinate_pribotase-like_C"/>
</dbReference>
<feature type="binding site" evidence="13">
    <location>
        <position position="187"/>
    </location>
    <ligand>
        <name>substrate</name>
    </ligand>
</feature>
<keyword evidence="6" id="KW-0662">Pyridine nucleotide biosynthesis</keyword>
<evidence type="ECO:0000256" key="4">
    <source>
        <dbReference type="ARBA" id="ARBA00011218"/>
    </source>
</evidence>
<evidence type="ECO:0000256" key="6">
    <source>
        <dbReference type="ARBA" id="ARBA00022642"/>
    </source>
</evidence>
<evidence type="ECO:0000256" key="11">
    <source>
        <dbReference type="ARBA" id="ARBA00069173"/>
    </source>
</evidence>
<comment type="similarity">
    <text evidence="3 12">Belongs to the NadC/ModD family.</text>
</comment>
<dbReference type="Pfam" id="PF02749">
    <property type="entry name" value="QRPTase_N"/>
    <property type="match status" value="1"/>
</dbReference>
<dbReference type="FunFam" id="3.90.1170.20:FF:000001">
    <property type="entry name" value="Nicotinate-nucleotide diphosphorylase (Carboxylating)"/>
    <property type="match status" value="1"/>
</dbReference>
<dbReference type="GO" id="GO:0005737">
    <property type="term" value="C:cytoplasm"/>
    <property type="evidence" value="ECO:0007669"/>
    <property type="project" value="TreeGrafter"/>
</dbReference>
<feature type="binding site" evidence="13">
    <location>
        <position position="208"/>
    </location>
    <ligand>
        <name>substrate</name>
    </ligand>
</feature>
<dbReference type="InterPro" id="IPR004393">
    <property type="entry name" value="NadC"/>
</dbReference>
<reference evidence="16" key="1">
    <citation type="journal article" date="2020" name="Biotechnol. Biofuels">
        <title>New insights from the biogas microbiome by comprehensive genome-resolved metagenomics of nearly 1600 species originating from multiple anaerobic digesters.</title>
        <authorList>
            <person name="Campanaro S."/>
            <person name="Treu L."/>
            <person name="Rodriguez-R L.M."/>
            <person name="Kovalovszki A."/>
            <person name="Ziels R.M."/>
            <person name="Maus I."/>
            <person name="Zhu X."/>
            <person name="Kougias P.G."/>
            <person name="Basile A."/>
            <person name="Luo G."/>
            <person name="Schluter A."/>
            <person name="Konstantinidis K.T."/>
            <person name="Angelidaki I."/>
        </authorList>
    </citation>
    <scope>NUCLEOTIDE SEQUENCE</scope>
    <source>
        <strain evidence="16">AS06rmzACSIP_7</strain>
    </source>
</reference>
<feature type="domain" description="Quinolinate phosphoribosyl transferase N-terminal" evidence="15">
    <location>
        <begin position="17"/>
        <end position="102"/>
    </location>
</feature>
<dbReference type="SUPFAM" id="SSF51690">
    <property type="entry name" value="Nicotinate/Quinolinate PRTase C-terminal domain-like"/>
    <property type="match status" value="1"/>
</dbReference>
<evidence type="ECO:0000313" key="16">
    <source>
        <dbReference type="EMBL" id="NLW35435.1"/>
    </source>
</evidence>
<evidence type="ECO:0000259" key="15">
    <source>
        <dbReference type="Pfam" id="PF02749"/>
    </source>
</evidence>
<dbReference type="AlphaFoldDB" id="A0A971S0J5"/>
<feature type="binding site" evidence="13">
    <location>
        <position position="149"/>
    </location>
    <ligand>
        <name>substrate</name>
    </ligand>
</feature>
<dbReference type="EMBL" id="JAAYEE010000132">
    <property type="protein sequence ID" value="NLW35435.1"/>
    <property type="molecule type" value="Genomic_DNA"/>
</dbReference>
<reference evidence="16" key="2">
    <citation type="submission" date="2020-01" db="EMBL/GenBank/DDBJ databases">
        <authorList>
            <person name="Campanaro S."/>
        </authorList>
    </citation>
    <scope>NUCLEOTIDE SEQUENCE</scope>
    <source>
        <strain evidence="16">AS06rmzACSIP_7</strain>
    </source>
</reference>
<dbReference type="InterPro" id="IPR037128">
    <property type="entry name" value="Quinolinate_PRibosylTase_N_sf"/>
</dbReference>
<dbReference type="PANTHER" id="PTHR32179">
    <property type="entry name" value="NICOTINATE-NUCLEOTIDE PYROPHOSPHORYLASE [CARBOXYLATING]"/>
    <property type="match status" value="1"/>
</dbReference>
<dbReference type="Gene3D" id="3.90.1170.20">
    <property type="entry name" value="Quinolinate phosphoribosyl transferase, N-terminal domain"/>
    <property type="match status" value="1"/>
</dbReference>
<keyword evidence="7 12" id="KW-0328">Glycosyltransferase</keyword>
<keyword evidence="8 12" id="KW-0808">Transferase</keyword>
<evidence type="ECO:0000256" key="3">
    <source>
        <dbReference type="ARBA" id="ARBA00009400"/>
    </source>
</evidence>
<dbReference type="NCBIfam" id="TIGR00078">
    <property type="entry name" value="nadC"/>
    <property type="match status" value="1"/>
</dbReference>
<evidence type="ECO:0000256" key="9">
    <source>
        <dbReference type="ARBA" id="ARBA00033102"/>
    </source>
</evidence>
<evidence type="ECO:0000256" key="10">
    <source>
        <dbReference type="ARBA" id="ARBA00047445"/>
    </source>
</evidence>
<sequence length="273" mass="29969">MDEEIGRFVEEDLGAGDITTNATVPEDHFSLAEIFAKEDGVLAGQLFAKKVFQTLDKDIRYEEIKADGKPVKKGDVITRIRGRTRAILSGERVALNLLQRLSGIATTTRRFVDATGNTGVKILDTRKTSPGLRVMEKYAVRMGGGHNHRLNLGEMALIKENHIAAAGSLKEAVKRVRAAGSVFIEVEVKNMNELKDALDKGVDRIMLDNWGVKDIAQAVSLVQKRIPIEVSGNMTLERTQQISLMGIDFISVGAITHSFKSLDLSLLIKEGNT</sequence>
<dbReference type="GO" id="GO:0004514">
    <property type="term" value="F:nicotinate-nucleotide diphosphorylase (carboxylating) activity"/>
    <property type="evidence" value="ECO:0007669"/>
    <property type="project" value="UniProtKB-EC"/>
</dbReference>
<dbReference type="PANTHER" id="PTHR32179:SF3">
    <property type="entry name" value="NICOTINATE-NUCLEOTIDE PYROPHOSPHORYLASE [CARBOXYLATING]"/>
    <property type="match status" value="1"/>
</dbReference>
<evidence type="ECO:0000256" key="1">
    <source>
        <dbReference type="ARBA" id="ARBA00003237"/>
    </source>
</evidence>
<dbReference type="EC" id="2.4.2.19" evidence="5"/>
<dbReference type="PIRSF" id="PIRSF006250">
    <property type="entry name" value="NadC_ModD"/>
    <property type="match status" value="1"/>
</dbReference>
<evidence type="ECO:0000256" key="7">
    <source>
        <dbReference type="ARBA" id="ARBA00022676"/>
    </source>
</evidence>
<comment type="catalytic activity">
    <reaction evidence="10">
        <text>nicotinate beta-D-ribonucleotide + CO2 + diphosphate = quinolinate + 5-phospho-alpha-D-ribose 1-diphosphate + 2 H(+)</text>
        <dbReference type="Rhea" id="RHEA:12733"/>
        <dbReference type="ChEBI" id="CHEBI:15378"/>
        <dbReference type="ChEBI" id="CHEBI:16526"/>
        <dbReference type="ChEBI" id="CHEBI:29959"/>
        <dbReference type="ChEBI" id="CHEBI:33019"/>
        <dbReference type="ChEBI" id="CHEBI:57502"/>
        <dbReference type="ChEBI" id="CHEBI:58017"/>
        <dbReference type="EC" id="2.4.2.19"/>
    </reaction>
</comment>
<dbReference type="CDD" id="cd01572">
    <property type="entry name" value="QPRTase"/>
    <property type="match status" value="1"/>
</dbReference>
<dbReference type="GO" id="GO:0034213">
    <property type="term" value="P:quinolinate catabolic process"/>
    <property type="evidence" value="ECO:0007669"/>
    <property type="project" value="TreeGrafter"/>
</dbReference>
<feature type="domain" description="Quinolinate phosphoribosyl transferase C-terminal" evidence="14">
    <location>
        <begin position="104"/>
        <end position="266"/>
    </location>
</feature>
<evidence type="ECO:0000256" key="5">
    <source>
        <dbReference type="ARBA" id="ARBA00011944"/>
    </source>
</evidence>
<feature type="binding site" evidence="13">
    <location>
        <position position="159"/>
    </location>
    <ligand>
        <name>substrate</name>
    </ligand>
</feature>
<dbReference type="Gene3D" id="3.20.20.70">
    <property type="entry name" value="Aldolase class I"/>
    <property type="match status" value="1"/>
</dbReference>
<protein>
    <recommendedName>
        <fullName evidence="11">Probable nicotinate-nucleotide pyrophosphorylase [carboxylating]</fullName>
        <ecNumber evidence="5">2.4.2.19</ecNumber>
    </recommendedName>
    <alternativeName>
        <fullName evidence="9">Quinolinate phosphoribosyltransferase [decarboxylating]</fullName>
    </alternativeName>
</protein>
<name>A0A971S0J5_9BACT</name>
<evidence type="ECO:0000256" key="13">
    <source>
        <dbReference type="PIRSR" id="PIRSR006250-1"/>
    </source>
</evidence>
<organism evidence="16 17">
    <name type="scientific">Syntrophorhabdus aromaticivorans</name>
    <dbReference type="NCBI Taxonomy" id="328301"/>
    <lineage>
        <taxon>Bacteria</taxon>
        <taxon>Pseudomonadati</taxon>
        <taxon>Thermodesulfobacteriota</taxon>
        <taxon>Syntrophorhabdia</taxon>
        <taxon>Syntrophorhabdales</taxon>
        <taxon>Syntrophorhabdaceae</taxon>
        <taxon>Syntrophorhabdus</taxon>
    </lineage>
</organism>
<feature type="binding site" evidence="13">
    <location>
        <begin position="125"/>
        <end position="127"/>
    </location>
    <ligand>
        <name>substrate</name>
    </ligand>
</feature>
<evidence type="ECO:0000256" key="2">
    <source>
        <dbReference type="ARBA" id="ARBA00004893"/>
    </source>
</evidence>
<dbReference type="Proteomes" id="UP000777265">
    <property type="component" value="Unassembled WGS sequence"/>
</dbReference>
<dbReference type="FunFam" id="3.20.20.70:FF:000030">
    <property type="entry name" value="Nicotinate-nucleotide pyrophosphorylase, carboxylating"/>
    <property type="match status" value="1"/>
</dbReference>
<comment type="caution">
    <text evidence="16">The sequence shown here is derived from an EMBL/GenBank/DDBJ whole genome shotgun (WGS) entry which is preliminary data.</text>
</comment>
<comment type="function">
    <text evidence="1">Involved in the catabolism of quinolinic acid (QA).</text>
</comment>
<gene>
    <name evidence="16" type="primary">nadC</name>
    <name evidence="16" type="ORF">GXY80_08140</name>
</gene>
<comment type="subunit">
    <text evidence="4">Hexamer formed by 3 homodimers.</text>
</comment>
<accession>A0A971S0J5</accession>
<evidence type="ECO:0000256" key="12">
    <source>
        <dbReference type="PIRNR" id="PIRNR006250"/>
    </source>
</evidence>
<dbReference type="InterPro" id="IPR002638">
    <property type="entry name" value="Quinolinate_PRibosylTrfase_C"/>
</dbReference>
<dbReference type="InterPro" id="IPR027277">
    <property type="entry name" value="NadC/ModD"/>
</dbReference>
<dbReference type="InterPro" id="IPR013785">
    <property type="entry name" value="Aldolase_TIM"/>
</dbReference>
<proteinExistence type="inferred from homology"/>
<dbReference type="Pfam" id="PF01729">
    <property type="entry name" value="QRPTase_C"/>
    <property type="match status" value="1"/>
</dbReference>
<dbReference type="InterPro" id="IPR022412">
    <property type="entry name" value="Quinolinate_PRibosylTrfase_N"/>
</dbReference>
<dbReference type="SUPFAM" id="SSF54675">
    <property type="entry name" value="Nicotinate/Quinolinate PRTase N-terminal domain-like"/>
    <property type="match status" value="1"/>
</dbReference>
<dbReference type="GO" id="GO:0009435">
    <property type="term" value="P:NAD+ biosynthetic process"/>
    <property type="evidence" value="ECO:0007669"/>
    <property type="project" value="InterPro"/>
</dbReference>